<feature type="domain" description="Polymerase nucleotidyl transferase" evidence="1">
    <location>
        <begin position="34"/>
        <end position="98"/>
    </location>
</feature>
<protein>
    <recommendedName>
        <fullName evidence="1">Polymerase nucleotidyl transferase domain-containing protein</fullName>
    </recommendedName>
</protein>
<organism evidence="2">
    <name type="scientific">marine sediment metagenome</name>
    <dbReference type="NCBI Taxonomy" id="412755"/>
    <lineage>
        <taxon>unclassified sequences</taxon>
        <taxon>metagenomes</taxon>
        <taxon>ecological metagenomes</taxon>
    </lineage>
</organism>
<dbReference type="InterPro" id="IPR002934">
    <property type="entry name" value="Polymerase_NTP_transf_dom"/>
</dbReference>
<accession>A0A0F9Q051</accession>
<evidence type="ECO:0000313" key="2">
    <source>
        <dbReference type="EMBL" id="KKN35839.1"/>
    </source>
</evidence>
<dbReference type="CDD" id="cd05403">
    <property type="entry name" value="NT_KNTase_like"/>
    <property type="match status" value="1"/>
</dbReference>
<name>A0A0F9Q051_9ZZZZ</name>
<dbReference type="GO" id="GO:0016779">
    <property type="term" value="F:nucleotidyltransferase activity"/>
    <property type="evidence" value="ECO:0007669"/>
    <property type="project" value="InterPro"/>
</dbReference>
<dbReference type="PANTHER" id="PTHR33933">
    <property type="entry name" value="NUCLEOTIDYLTRANSFERASE"/>
    <property type="match status" value="1"/>
</dbReference>
<dbReference type="EMBL" id="LAZR01002007">
    <property type="protein sequence ID" value="KKN35839.1"/>
    <property type="molecule type" value="Genomic_DNA"/>
</dbReference>
<gene>
    <name evidence="2" type="ORF">LCGC14_0779610</name>
</gene>
<comment type="caution">
    <text evidence="2">The sequence shown here is derived from an EMBL/GenBank/DDBJ whole genome shotgun (WGS) entry which is preliminary data.</text>
</comment>
<reference evidence="2" key="1">
    <citation type="journal article" date="2015" name="Nature">
        <title>Complex archaea that bridge the gap between prokaryotes and eukaryotes.</title>
        <authorList>
            <person name="Spang A."/>
            <person name="Saw J.H."/>
            <person name="Jorgensen S.L."/>
            <person name="Zaremba-Niedzwiedzka K."/>
            <person name="Martijn J."/>
            <person name="Lind A.E."/>
            <person name="van Eijk R."/>
            <person name="Schleper C."/>
            <person name="Guy L."/>
            <person name="Ettema T.J."/>
        </authorList>
    </citation>
    <scope>NUCLEOTIDE SEQUENCE</scope>
</reference>
<sequence>MQKLSIALLKKKLPRYPHLSELEIFVMRIKKEDPEFIMLYGSLARGNYTQFSDIDVLCVFNQEFKTPRERFLKAYRCSDGLVQTKTYSLTEFQKNIENGNSFLLKIIAEGFILLSKIPDKKIKKWIELGKINSHIAYFAPY</sequence>
<evidence type="ECO:0000259" key="1">
    <source>
        <dbReference type="Pfam" id="PF01909"/>
    </source>
</evidence>
<dbReference type="Pfam" id="PF01909">
    <property type="entry name" value="NTP_transf_2"/>
    <property type="match status" value="1"/>
</dbReference>
<dbReference type="SUPFAM" id="SSF81301">
    <property type="entry name" value="Nucleotidyltransferase"/>
    <property type="match status" value="1"/>
</dbReference>
<dbReference type="PANTHER" id="PTHR33933:SF1">
    <property type="entry name" value="PROTEIN ADENYLYLTRANSFERASE MNTA-RELATED"/>
    <property type="match status" value="1"/>
</dbReference>
<dbReference type="AlphaFoldDB" id="A0A0F9Q051"/>
<proteinExistence type="predicted"/>
<dbReference type="InterPro" id="IPR043519">
    <property type="entry name" value="NT_sf"/>
</dbReference>
<dbReference type="Gene3D" id="3.30.460.10">
    <property type="entry name" value="Beta Polymerase, domain 2"/>
    <property type="match status" value="1"/>
</dbReference>
<dbReference type="InterPro" id="IPR052548">
    <property type="entry name" value="Type_VII_TA_antitoxin"/>
</dbReference>